<name>A0AAE0C011_9CHLO</name>
<evidence type="ECO:0000313" key="3">
    <source>
        <dbReference type="EMBL" id="KAK3244985.1"/>
    </source>
</evidence>
<feature type="compositionally biased region" description="Basic residues" evidence="1">
    <location>
        <begin position="19"/>
        <end position="31"/>
    </location>
</feature>
<feature type="region of interest" description="Disordered" evidence="1">
    <location>
        <begin position="1"/>
        <end position="37"/>
    </location>
</feature>
<evidence type="ECO:0000256" key="1">
    <source>
        <dbReference type="SAM" id="MobiDB-lite"/>
    </source>
</evidence>
<protein>
    <submittedName>
        <fullName evidence="3">Uncharacterized protein</fullName>
    </submittedName>
</protein>
<comment type="caution">
    <text evidence="3">The sequence shown here is derived from an EMBL/GenBank/DDBJ whole genome shotgun (WGS) entry which is preliminary data.</text>
</comment>
<gene>
    <name evidence="3" type="ORF">CYMTET_45427</name>
    <name evidence="2" type="ORF">CYMTET_45429</name>
</gene>
<dbReference type="Proteomes" id="UP001190700">
    <property type="component" value="Unassembled WGS sequence"/>
</dbReference>
<keyword evidence="4" id="KW-1185">Reference proteome</keyword>
<reference evidence="3 4" key="1">
    <citation type="journal article" date="2015" name="Genome Biol. Evol.">
        <title>Comparative Genomics of a Bacterivorous Green Alga Reveals Evolutionary Causalities and Consequences of Phago-Mixotrophic Mode of Nutrition.</title>
        <authorList>
            <person name="Burns J.A."/>
            <person name="Paasch A."/>
            <person name="Narechania A."/>
            <person name="Kim E."/>
        </authorList>
    </citation>
    <scope>NUCLEOTIDE SEQUENCE [LARGE SCALE GENOMIC DNA]</scope>
    <source>
        <strain evidence="3">PLY_AMNH</strain>
    </source>
</reference>
<accession>A0AAE0C011</accession>
<dbReference type="AlphaFoldDB" id="A0AAE0C011"/>
<evidence type="ECO:0000313" key="4">
    <source>
        <dbReference type="Proteomes" id="UP001190700"/>
    </source>
</evidence>
<proteinExistence type="predicted"/>
<sequence length="68" mass="7357">MSSGYADRDTDDESSSSKSKPKKVKQSKAKQKAVQASVQDVLAKVPKDVRKLDDVVDEDAAVESFEGV</sequence>
<organism evidence="3 4">
    <name type="scientific">Cymbomonas tetramitiformis</name>
    <dbReference type="NCBI Taxonomy" id="36881"/>
    <lineage>
        <taxon>Eukaryota</taxon>
        <taxon>Viridiplantae</taxon>
        <taxon>Chlorophyta</taxon>
        <taxon>Pyramimonadophyceae</taxon>
        <taxon>Pyramimonadales</taxon>
        <taxon>Pyramimonadaceae</taxon>
        <taxon>Cymbomonas</taxon>
    </lineage>
</organism>
<dbReference type="EMBL" id="LGRX02031151">
    <property type="protein sequence ID" value="KAK3244982.1"/>
    <property type="molecule type" value="Genomic_DNA"/>
</dbReference>
<evidence type="ECO:0000313" key="2">
    <source>
        <dbReference type="EMBL" id="KAK3244982.1"/>
    </source>
</evidence>
<dbReference type="EMBL" id="LGRX02031150">
    <property type="protein sequence ID" value="KAK3244985.1"/>
    <property type="molecule type" value="Genomic_DNA"/>
</dbReference>
<reference evidence="3" key="2">
    <citation type="submission" date="2023-06" db="EMBL/GenBank/DDBJ databases">
        <title>Long-read-based genome assembly of the green algal bacterivore Cymbomonas tetramitiformis.</title>
        <authorList>
            <person name="Gyaltshen Y."/>
            <person name="Rozenberg A."/>
            <person name="Paasch A."/>
            <person name="Burns J.A."/>
            <person name="Warring S."/>
            <person name="Larson R."/>
            <person name="Maurer-Alcala X."/>
            <person name="Dacks J."/>
            <person name="Kim E."/>
        </authorList>
    </citation>
    <scope>NUCLEOTIDE SEQUENCE</scope>
    <source>
        <strain evidence="3">PLY_AMNH</strain>
    </source>
</reference>